<name>A9SXJ0_PHYPA</name>
<protein>
    <recommendedName>
        <fullName evidence="8">Mitotic-spindle organizing protein 1</fullName>
    </recommendedName>
</protein>
<dbReference type="Gramene" id="Pp3c13_4560V3.2">
    <property type="protein sequence ID" value="PAC:32932208.CDS.1"/>
    <property type="gene ID" value="Pp3c13_4560"/>
</dbReference>
<dbReference type="OrthoDB" id="48571at2759"/>
<dbReference type="InterPro" id="IPR022214">
    <property type="entry name" value="MZT1"/>
</dbReference>
<dbReference type="EMBL" id="ABEU02000013">
    <property type="protein sequence ID" value="PNR42151.1"/>
    <property type="molecule type" value="Genomic_DNA"/>
</dbReference>
<dbReference type="GO" id="GO:0033566">
    <property type="term" value="P:gamma-tubulin complex localization"/>
    <property type="evidence" value="ECO:0007669"/>
    <property type="project" value="InterPro"/>
</dbReference>
<dbReference type="GeneID" id="112290656"/>
<evidence type="ECO:0000313" key="6">
    <source>
        <dbReference type="EnsemblPlants" id="PAC:32932207.CDS.1"/>
    </source>
</evidence>
<organism evidence="5">
    <name type="scientific">Physcomitrium patens</name>
    <name type="common">Spreading-leaved earth moss</name>
    <name type="synonym">Physcomitrella patens</name>
    <dbReference type="NCBI Taxonomy" id="3218"/>
    <lineage>
        <taxon>Eukaryota</taxon>
        <taxon>Viridiplantae</taxon>
        <taxon>Streptophyta</taxon>
        <taxon>Embryophyta</taxon>
        <taxon>Bryophyta</taxon>
        <taxon>Bryophytina</taxon>
        <taxon>Bryopsida</taxon>
        <taxon>Funariidae</taxon>
        <taxon>Funariales</taxon>
        <taxon>Funariaceae</taxon>
        <taxon>Physcomitrium</taxon>
    </lineage>
</organism>
<dbReference type="RefSeq" id="XP_024392953.1">
    <property type="nucleotide sequence ID" value="XM_024537185.2"/>
</dbReference>
<keyword evidence="4" id="KW-0206">Cytoskeleton</keyword>
<keyword evidence="7" id="KW-1185">Reference proteome</keyword>
<accession>A9SXJ0</accession>
<evidence type="ECO:0000256" key="4">
    <source>
        <dbReference type="ARBA" id="ARBA00023212"/>
    </source>
</evidence>
<dbReference type="Pfam" id="PF12554">
    <property type="entry name" value="MOZART1"/>
    <property type="match status" value="1"/>
</dbReference>
<comment type="subcellular location">
    <subcellularLocation>
        <location evidence="1">Cytoplasm</location>
        <location evidence="1">Cytoskeleton</location>
        <location evidence="1">Microtubule organizing center</location>
    </subcellularLocation>
</comment>
<dbReference type="PANTHER" id="PTHR28520">
    <property type="entry name" value="MITOTIC-SPINDLE ORGANIZING PROTEIN 1"/>
    <property type="match status" value="1"/>
</dbReference>
<evidence type="ECO:0000313" key="7">
    <source>
        <dbReference type="Proteomes" id="UP000006727"/>
    </source>
</evidence>
<dbReference type="EnsemblPlants" id="Pp3c13_4560V3.1">
    <property type="protein sequence ID" value="PAC:32932207.CDS.1"/>
    <property type="gene ID" value="Pp3c13_4560"/>
</dbReference>
<reference evidence="5 7" key="1">
    <citation type="journal article" date="2008" name="Science">
        <title>The Physcomitrella genome reveals evolutionary insights into the conquest of land by plants.</title>
        <authorList>
            <person name="Rensing S."/>
            <person name="Lang D."/>
            <person name="Zimmer A."/>
            <person name="Terry A."/>
            <person name="Salamov A."/>
            <person name="Shapiro H."/>
            <person name="Nishiyama T."/>
            <person name="Perroud P.-F."/>
            <person name="Lindquist E."/>
            <person name="Kamisugi Y."/>
            <person name="Tanahashi T."/>
            <person name="Sakakibara K."/>
            <person name="Fujita T."/>
            <person name="Oishi K."/>
            <person name="Shin-I T."/>
            <person name="Kuroki Y."/>
            <person name="Toyoda A."/>
            <person name="Suzuki Y."/>
            <person name="Hashimoto A."/>
            <person name="Yamaguchi K."/>
            <person name="Sugano A."/>
            <person name="Kohara Y."/>
            <person name="Fujiyama A."/>
            <person name="Anterola A."/>
            <person name="Aoki S."/>
            <person name="Ashton N."/>
            <person name="Barbazuk W.B."/>
            <person name="Barker E."/>
            <person name="Bennetzen J."/>
            <person name="Bezanilla M."/>
            <person name="Blankenship R."/>
            <person name="Cho S.H."/>
            <person name="Dutcher S."/>
            <person name="Estelle M."/>
            <person name="Fawcett J.A."/>
            <person name="Gundlach H."/>
            <person name="Hanada K."/>
            <person name="Heyl A."/>
            <person name="Hicks K.A."/>
            <person name="Hugh J."/>
            <person name="Lohr M."/>
            <person name="Mayer K."/>
            <person name="Melkozernov A."/>
            <person name="Murata T."/>
            <person name="Nelson D."/>
            <person name="Pils B."/>
            <person name="Prigge M."/>
            <person name="Reiss B."/>
            <person name="Renner T."/>
            <person name="Rombauts S."/>
            <person name="Rushton P."/>
            <person name="Sanderfoot A."/>
            <person name="Schween G."/>
            <person name="Shiu S.-H."/>
            <person name="Stueber K."/>
            <person name="Theodoulou F.L."/>
            <person name="Tu H."/>
            <person name="Van de Peer Y."/>
            <person name="Verrier P.J."/>
            <person name="Waters E."/>
            <person name="Wood A."/>
            <person name="Yang L."/>
            <person name="Cove D."/>
            <person name="Cuming A."/>
            <person name="Hasebe M."/>
            <person name="Lucas S."/>
            <person name="Mishler D.B."/>
            <person name="Reski R."/>
            <person name="Grigoriev I."/>
            <person name="Quatrano R.S."/>
            <person name="Boore J.L."/>
        </authorList>
    </citation>
    <scope>NUCLEOTIDE SEQUENCE [LARGE SCALE GENOMIC DNA]</scope>
    <source>
        <strain evidence="6 7">cv. Gransden 2004</strain>
    </source>
</reference>
<comment type="similarity">
    <text evidence="2">Belongs to the MOZART1 family.</text>
</comment>
<reference evidence="5 7" key="2">
    <citation type="journal article" date="2018" name="Plant J.">
        <title>The Physcomitrella patens chromosome-scale assembly reveals moss genome structure and evolution.</title>
        <authorList>
            <person name="Lang D."/>
            <person name="Ullrich K.K."/>
            <person name="Murat F."/>
            <person name="Fuchs J."/>
            <person name="Jenkins J."/>
            <person name="Haas F.B."/>
            <person name="Piednoel M."/>
            <person name="Gundlach H."/>
            <person name="Van Bel M."/>
            <person name="Meyberg R."/>
            <person name="Vives C."/>
            <person name="Morata J."/>
            <person name="Symeonidi A."/>
            <person name="Hiss M."/>
            <person name="Muchero W."/>
            <person name="Kamisugi Y."/>
            <person name="Saleh O."/>
            <person name="Blanc G."/>
            <person name="Decker E.L."/>
            <person name="van Gessel N."/>
            <person name="Grimwood J."/>
            <person name="Hayes R.D."/>
            <person name="Graham S.W."/>
            <person name="Gunter L.E."/>
            <person name="McDaniel S.F."/>
            <person name="Hoernstein S.N.W."/>
            <person name="Larsson A."/>
            <person name="Li F.W."/>
            <person name="Perroud P.F."/>
            <person name="Phillips J."/>
            <person name="Ranjan P."/>
            <person name="Rokshar D.S."/>
            <person name="Rothfels C.J."/>
            <person name="Schneider L."/>
            <person name="Shu S."/>
            <person name="Stevenson D.W."/>
            <person name="Thummler F."/>
            <person name="Tillich M."/>
            <person name="Villarreal Aguilar J.C."/>
            <person name="Widiez T."/>
            <person name="Wong G.K."/>
            <person name="Wymore A."/>
            <person name="Zhang Y."/>
            <person name="Zimmer A.D."/>
            <person name="Quatrano R.S."/>
            <person name="Mayer K.F.X."/>
            <person name="Goodstein D."/>
            <person name="Casacuberta J.M."/>
            <person name="Vandepoele K."/>
            <person name="Reski R."/>
            <person name="Cuming A.C."/>
            <person name="Tuskan G.A."/>
            <person name="Maumus F."/>
            <person name="Salse J."/>
            <person name="Schmutz J."/>
            <person name="Rensing S.A."/>
        </authorList>
    </citation>
    <scope>NUCLEOTIDE SEQUENCE [LARGE SCALE GENOMIC DNA]</scope>
    <source>
        <strain evidence="6 7">cv. Gransden 2004</strain>
    </source>
</reference>
<gene>
    <name evidence="6" type="primary">LOC112290656</name>
    <name evidence="5" type="ORF">PHYPA_016980</name>
</gene>
<evidence type="ECO:0000256" key="1">
    <source>
        <dbReference type="ARBA" id="ARBA00004267"/>
    </source>
</evidence>
<keyword evidence="3" id="KW-0963">Cytoplasm</keyword>
<evidence type="ECO:0008006" key="8">
    <source>
        <dbReference type="Google" id="ProtNLM"/>
    </source>
</evidence>
<dbReference type="STRING" id="3218.A9SXJ0"/>
<dbReference type="AlphaFoldDB" id="A9SXJ0"/>
<dbReference type="GO" id="GO:0090307">
    <property type="term" value="P:mitotic spindle assembly"/>
    <property type="evidence" value="ECO:0000318"/>
    <property type="project" value="GO_Central"/>
</dbReference>
<proteinExistence type="inferred from homology"/>
<evidence type="ECO:0000256" key="3">
    <source>
        <dbReference type="ARBA" id="ARBA00022490"/>
    </source>
</evidence>
<dbReference type="GO" id="GO:0005819">
    <property type="term" value="C:spindle"/>
    <property type="evidence" value="ECO:0000318"/>
    <property type="project" value="GO_Central"/>
</dbReference>
<dbReference type="Proteomes" id="UP000006727">
    <property type="component" value="Chromosome 13"/>
</dbReference>
<dbReference type="OMA" id="QNVSNNM"/>
<dbReference type="EnsemblPlants" id="Pp3c13_4560V3.2">
    <property type="protein sequence ID" value="PAC:32932208.CDS.1"/>
    <property type="gene ID" value="Pp3c13_4560"/>
</dbReference>
<reference evidence="6" key="3">
    <citation type="submission" date="2020-12" db="UniProtKB">
        <authorList>
            <consortium name="EnsemblPlants"/>
        </authorList>
    </citation>
    <scope>IDENTIFICATION</scope>
</reference>
<dbReference type="GO" id="GO:0000930">
    <property type="term" value="C:gamma-tubulin complex"/>
    <property type="evidence" value="ECO:0000318"/>
    <property type="project" value="GO_Central"/>
</dbReference>
<dbReference type="GO" id="GO:0031021">
    <property type="term" value="C:interphase microtubule organizing center"/>
    <property type="evidence" value="ECO:0000318"/>
    <property type="project" value="GO_Central"/>
</dbReference>
<evidence type="ECO:0000256" key="2">
    <source>
        <dbReference type="ARBA" id="ARBA00011015"/>
    </source>
</evidence>
<sequence length="68" mass="7347">MDGVAMRRARESLDIVHMMSNLLGTGLDRQTLAVLIALCEHGVNPEALAAVVKELRREAPPAAKKSSH</sequence>
<dbReference type="GO" id="GO:0000931">
    <property type="term" value="C:gamma-tubulin ring complex"/>
    <property type="evidence" value="ECO:0007669"/>
    <property type="project" value="InterPro"/>
</dbReference>
<dbReference type="HOGENOM" id="CLU_160285_3_0_1"/>
<dbReference type="Gramene" id="Pp3c13_4560V3.1">
    <property type="protein sequence ID" value="PAC:32932207.CDS.1"/>
    <property type="gene ID" value="Pp3c13_4560"/>
</dbReference>
<dbReference type="GO" id="GO:0051415">
    <property type="term" value="P:microtubule nucleation by interphase microtubule organizing center"/>
    <property type="evidence" value="ECO:0000318"/>
    <property type="project" value="GO_Central"/>
</dbReference>
<evidence type="ECO:0000313" key="5">
    <source>
        <dbReference type="EMBL" id="PNR42151.1"/>
    </source>
</evidence>
<dbReference type="PANTHER" id="PTHR28520:SF2">
    <property type="entry name" value="MITOTIC-SPINDLE ORGANIZING PROTEIN 1"/>
    <property type="match status" value="1"/>
</dbReference>